<feature type="transmembrane region" description="Helical" evidence="2">
    <location>
        <begin position="220"/>
        <end position="241"/>
    </location>
</feature>
<accession>A0AAX4JPW6</accession>
<protein>
    <recommendedName>
        <fullName evidence="5">LITAF domain-containing protein</fullName>
    </recommendedName>
</protein>
<keyword evidence="2" id="KW-0812">Transmembrane</keyword>
<sequence length="283" mass="31018">MCFAPHVHQDGSFTQHGAVQPPPHPISRGYDVPPTPGQQANPGQNRVGNPSTRGQITNERGLSHGSMIPFANNVPIQSNPRPCFPPYGPCPGPIPPNHNESYNGSNNMHSDNLYLPLSHSAQQGLPLSETYQNEVYPQFRFFPPSPPGYNPITNSSPPDYKPLPSPNEGTLLLASPPSFQASTCPYLSSSIDPLDLPTHTCPHCLSHTNNQSRHKEKLDWVIALLVILNIFVWGLVGYGYWQQFTGDSVDIGSWFTSYLGGQGASGWGQICRGEDCRWAFVDC</sequence>
<gene>
    <name evidence="3" type="ORF">L201_001380</name>
</gene>
<reference evidence="3 4" key="1">
    <citation type="submission" date="2024-01" db="EMBL/GenBank/DDBJ databases">
        <title>Comparative genomics of Cryptococcus and Kwoniella reveals pathogenesis evolution and contrasting modes of karyotype evolution via chromosome fusion or intercentromeric recombination.</title>
        <authorList>
            <person name="Coelho M.A."/>
            <person name="David-Palma M."/>
            <person name="Shea T."/>
            <person name="Bowers K."/>
            <person name="McGinley-Smith S."/>
            <person name="Mohammad A.W."/>
            <person name="Gnirke A."/>
            <person name="Yurkov A.M."/>
            <person name="Nowrousian M."/>
            <person name="Sun S."/>
            <person name="Cuomo C.A."/>
            <person name="Heitman J."/>
        </authorList>
    </citation>
    <scope>NUCLEOTIDE SEQUENCE [LARGE SCALE GENOMIC DNA]</scope>
    <source>
        <strain evidence="3 4">CBS 6074</strain>
    </source>
</reference>
<dbReference type="RefSeq" id="XP_066073266.1">
    <property type="nucleotide sequence ID" value="XM_066217169.1"/>
</dbReference>
<evidence type="ECO:0000256" key="1">
    <source>
        <dbReference type="SAM" id="MobiDB-lite"/>
    </source>
</evidence>
<keyword evidence="4" id="KW-1185">Reference proteome</keyword>
<proteinExistence type="predicted"/>
<keyword evidence="2" id="KW-1133">Transmembrane helix</keyword>
<organism evidence="3 4">
    <name type="scientific">Kwoniella dendrophila CBS 6074</name>
    <dbReference type="NCBI Taxonomy" id="1295534"/>
    <lineage>
        <taxon>Eukaryota</taxon>
        <taxon>Fungi</taxon>
        <taxon>Dikarya</taxon>
        <taxon>Basidiomycota</taxon>
        <taxon>Agaricomycotina</taxon>
        <taxon>Tremellomycetes</taxon>
        <taxon>Tremellales</taxon>
        <taxon>Cryptococcaceae</taxon>
        <taxon>Kwoniella</taxon>
    </lineage>
</organism>
<evidence type="ECO:0000313" key="3">
    <source>
        <dbReference type="EMBL" id="WWC86503.1"/>
    </source>
</evidence>
<feature type="region of interest" description="Disordered" evidence="1">
    <location>
        <begin position="1"/>
        <end position="55"/>
    </location>
</feature>
<evidence type="ECO:0008006" key="5">
    <source>
        <dbReference type="Google" id="ProtNLM"/>
    </source>
</evidence>
<dbReference type="AlphaFoldDB" id="A0AAX4JPW6"/>
<feature type="compositionally biased region" description="Polar residues" evidence="1">
    <location>
        <begin position="37"/>
        <end position="55"/>
    </location>
</feature>
<evidence type="ECO:0000256" key="2">
    <source>
        <dbReference type="SAM" id="Phobius"/>
    </source>
</evidence>
<dbReference type="EMBL" id="CP144098">
    <property type="protein sequence ID" value="WWC86503.1"/>
    <property type="molecule type" value="Genomic_DNA"/>
</dbReference>
<keyword evidence="2" id="KW-0472">Membrane</keyword>
<dbReference type="Proteomes" id="UP001355207">
    <property type="component" value="Chromosome 1"/>
</dbReference>
<dbReference type="GeneID" id="91092052"/>
<name>A0AAX4JPW6_9TREE</name>
<evidence type="ECO:0000313" key="4">
    <source>
        <dbReference type="Proteomes" id="UP001355207"/>
    </source>
</evidence>